<dbReference type="EMBL" id="JBHSMD010000001">
    <property type="protein sequence ID" value="MFC5491541.1"/>
    <property type="molecule type" value="Genomic_DNA"/>
</dbReference>
<comment type="subcellular location">
    <subcellularLocation>
        <location evidence="1">Cell membrane</location>
        <topology evidence="1">Multi-pass membrane protein</topology>
    </subcellularLocation>
</comment>
<dbReference type="Gene3D" id="3.40.50.300">
    <property type="entry name" value="P-loop containing nucleotide triphosphate hydrolases"/>
    <property type="match status" value="1"/>
</dbReference>
<keyword evidence="11" id="KW-0808">Transferase</keyword>
<comment type="caution">
    <text evidence="11">The sequence shown here is derived from an EMBL/GenBank/DDBJ whole genome shotgun (WGS) entry which is preliminary data.</text>
</comment>
<evidence type="ECO:0000256" key="5">
    <source>
        <dbReference type="ARBA" id="ARBA00022741"/>
    </source>
</evidence>
<evidence type="ECO:0000256" key="9">
    <source>
        <dbReference type="SAM" id="Phobius"/>
    </source>
</evidence>
<dbReference type="InterPro" id="IPR033756">
    <property type="entry name" value="YlxH/NBP35"/>
</dbReference>
<evidence type="ECO:0000256" key="4">
    <source>
        <dbReference type="ARBA" id="ARBA00022692"/>
    </source>
</evidence>
<feature type="transmembrane region" description="Helical" evidence="9">
    <location>
        <begin position="176"/>
        <end position="197"/>
    </location>
</feature>
<feature type="domain" description="Polysaccharide chain length determinant N-terminal" evidence="10">
    <location>
        <begin position="3"/>
        <end position="91"/>
    </location>
</feature>
<accession>A0ABW0MUI9</accession>
<dbReference type="Proteomes" id="UP001595956">
    <property type="component" value="Unassembled WGS sequence"/>
</dbReference>
<dbReference type="InterPro" id="IPR027417">
    <property type="entry name" value="P-loop_NTPase"/>
</dbReference>
<evidence type="ECO:0000256" key="7">
    <source>
        <dbReference type="ARBA" id="ARBA00022989"/>
    </source>
</evidence>
<keyword evidence="3" id="KW-1003">Cell membrane</keyword>
<name>A0ABW0MUI9_9ACTN</name>
<keyword evidence="7 9" id="KW-1133">Transmembrane helix</keyword>
<keyword evidence="12" id="KW-1185">Reference proteome</keyword>
<keyword evidence="8 9" id="KW-0472">Membrane</keyword>
<dbReference type="Pfam" id="PF02706">
    <property type="entry name" value="Wzz"/>
    <property type="match status" value="1"/>
</dbReference>
<keyword evidence="6" id="KW-0067">ATP-binding</keyword>
<gene>
    <name evidence="11" type="ORF">ACFPKY_00430</name>
</gene>
<organism evidence="11 12">
    <name type="scientific">Nocardioides caricicola</name>
    <dbReference type="NCBI Taxonomy" id="634770"/>
    <lineage>
        <taxon>Bacteria</taxon>
        <taxon>Bacillati</taxon>
        <taxon>Actinomycetota</taxon>
        <taxon>Actinomycetes</taxon>
        <taxon>Propionibacteriales</taxon>
        <taxon>Nocardioidaceae</taxon>
        <taxon>Nocardioides</taxon>
    </lineage>
</organism>
<dbReference type="SUPFAM" id="SSF52540">
    <property type="entry name" value="P-loop containing nucleoside triphosphate hydrolases"/>
    <property type="match status" value="1"/>
</dbReference>
<keyword evidence="4 9" id="KW-0812">Transmembrane</keyword>
<dbReference type="RefSeq" id="WP_345180722.1">
    <property type="nucleotide sequence ID" value="NZ_BAABFQ010000008.1"/>
</dbReference>
<dbReference type="NCBIfam" id="TIGR01007">
    <property type="entry name" value="eps_fam"/>
    <property type="match status" value="1"/>
</dbReference>
<dbReference type="InterPro" id="IPR003856">
    <property type="entry name" value="LPS_length_determ_N"/>
</dbReference>
<dbReference type="GO" id="GO:0004715">
    <property type="term" value="F:non-membrane spanning protein tyrosine kinase activity"/>
    <property type="evidence" value="ECO:0007669"/>
    <property type="project" value="UniProtKB-EC"/>
</dbReference>
<evidence type="ECO:0000256" key="2">
    <source>
        <dbReference type="ARBA" id="ARBA00006683"/>
    </source>
</evidence>
<protein>
    <submittedName>
        <fullName evidence="11">Polysaccharide biosynthesis tyrosine autokinase</fullName>
        <ecNumber evidence="11">2.7.10.2</ecNumber>
    </submittedName>
</protein>
<evidence type="ECO:0000313" key="11">
    <source>
        <dbReference type="EMBL" id="MFC5491541.1"/>
    </source>
</evidence>
<dbReference type="InterPro" id="IPR050445">
    <property type="entry name" value="Bact_polysacc_biosynth/exp"/>
</dbReference>
<comment type="similarity">
    <text evidence="2">Belongs to the CpsC/CapA family.</text>
</comment>
<dbReference type="InterPro" id="IPR005702">
    <property type="entry name" value="Wzc-like_C"/>
</dbReference>
<dbReference type="PANTHER" id="PTHR32309">
    <property type="entry name" value="TYROSINE-PROTEIN KINASE"/>
    <property type="match status" value="1"/>
</dbReference>
<evidence type="ECO:0000256" key="6">
    <source>
        <dbReference type="ARBA" id="ARBA00022840"/>
    </source>
</evidence>
<evidence type="ECO:0000313" key="12">
    <source>
        <dbReference type="Proteomes" id="UP001595956"/>
    </source>
</evidence>
<evidence type="ECO:0000256" key="1">
    <source>
        <dbReference type="ARBA" id="ARBA00004651"/>
    </source>
</evidence>
<keyword evidence="5" id="KW-0547">Nucleotide-binding</keyword>
<evidence type="ECO:0000259" key="10">
    <source>
        <dbReference type="Pfam" id="PF02706"/>
    </source>
</evidence>
<dbReference type="Pfam" id="PF10609">
    <property type="entry name" value="ParA"/>
    <property type="match status" value="1"/>
</dbReference>
<proteinExistence type="inferred from homology"/>
<sequence>MTFAEYFVLLQRRWRIWVAGLLLGLLAAGVVSALAPTRYTATAQSFVTVAERVDGSGQGEIFQGSQFAVQRVKSYAPLVRSPDVLQPVITRLELDRSVAELGAQVTVSSAPETVLLDVSVTDADPELARQLADAISVRLGLVIEQLETPRDSGVSNVTVSLARPAAVPTEPSSPRVLLNLLLGGVAGLAIGLVLAVLRHYLDKRIKTADDVRALTDMSPLGSTLYQRSVRRRPLVALDWRSAAAERYRTVRTALKFATVDRELRHFAVTSSLAGEGKTSVACNLAISWAQSGASVCLVEADLRRPAVARFLGLDGSVGLSDVLVGERDLDQVLVPWNHHMLTVLPAGSLPPDPAALLGSAPMASLAGILRDRFDVVIYDTPPLLSVTDAVVLGRHVDGVVLVIRSSVTRRDQVIQCLETLRRSRLALLGSVVTNERRRRREVEHDYTSDLGNDRVELAPLTSEAPVEPAVETLVEPVVVEADRAGKGSGFWLGDGHGRLVLPSAGSASVSASARGCWPTRTGISPTSACVSTGGSCCCGA</sequence>
<dbReference type="EC" id="2.7.10.2" evidence="11"/>
<dbReference type="PANTHER" id="PTHR32309:SF13">
    <property type="entry name" value="FERRIC ENTEROBACTIN TRANSPORT PROTEIN FEPE"/>
    <property type="match status" value="1"/>
</dbReference>
<reference evidence="12" key="1">
    <citation type="journal article" date="2019" name="Int. J. Syst. Evol. Microbiol.">
        <title>The Global Catalogue of Microorganisms (GCM) 10K type strain sequencing project: providing services to taxonomists for standard genome sequencing and annotation.</title>
        <authorList>
            <consortium name="The Broad Institute Genomics Platform"/>
            <consortium name="The Broad Institute Genome Sequencing Center for Infectious Disease"/>
            <person name="Wu L."/>
            <person name="Ma J."/>
        </authorList>
    </citation>
    <scope>NUCLEOTIDE SEQUENCE [LARGE SCALE GENOMIC DNA]</scope>
    <source>
        <strain evidence="12">KACC 13778</strain>
    </source>
</reference>
<evidence type="ECO:0000256" key="8">
    <source>
        <dbReference type="ARBA" id="ARBA00023136"/>
    </source>
</evidence>
<evidence type="ECO:0000256" key="3">
    <source>
        <dbReference type="ARBA" id="ARBA00022475"/>
    </source>
</evidence>
<dbReference type="CDD" id="cd05387">
    <property type="entry name" value="BY-kinase"/>
    <property type="match status" value="1"/>
</dbReference>